<gene>
    <name evidence="1" type="ORF">CDAR_586481</name>
</gene>
<dbReference type="EMBL" id="BPLQ01004066">
    <property type="protein sequence ID" value="GIY05225.1"/>
    <property type="molecule type" value="Genomic_DNA"/>
</dbReference>
<evidence type="ECO:0000313" key="1">
    <source>
        <dbReference type="EMBL" id="GIY05225.1"/>
    </source>
</evidence>
<organism evidence="1 2">
    <name type="scientific">Caerostris darwini</name>
    <dbReference type="NCBI Taxonomy" id="1538125"/>
    <lineage>
        <taxon>Eukaryota</taxon>
        <taxon>Metazoa</taxon>
        <taxon>Ecdysozoa</taxon>
        <taxon>Arthropoda</taxon>
        <taxon>Chelicerata</taxon>
        <taxon>Arachnida</taxon>
        <taxon>Araneae</taxon>
        <taxon>Araneomorphae</taxon>
        <taxon>Entelegynae</taxon>
        <taxon>Araneoidea</taxon>
        <taxon>Araneidae</taxon>
        <taxon>Caerostris</taxon>
    </lineage>
</organism>
<protein>
    <submittedName>
        <fullName evidence="1">Uncharacterized protein</fullName>
    </submittedName>
</protein>
<proteinExistence type="predicted"/>
<reference evidence="1 2" key="1">
    <citation type="submission" date="2021-06" db="EMBL/GenBank/DDBJ databases">
        <title>Caerostris darwini draft genome.</title>
        <authorList>
            <person name="Kono N."/>
            <person name="Arakawa K."/>
        </authorList>
    </citation>
    <scope>NUCLEOTIDE SEQUENCE [LARGE SCALE GENOMIC DNA]</scope>
</reference>
<comment type="caution">
    <text evidence="1">The sequence shown here is derived from an EMBL/GenBank/DDBJ whole genome shotgun (WGS) entry which is preliminary data.</text>
</comment>
<name>A0AAV4QB50_9ARAC</name>
<dbReference type="Proteomes" id="UP001054837">
    <property type="component" value="Unassembled WGS sequence"/>
</dbReference>
<keyword evidence="2" id="KW-1185">Reference proteome</keyword>
<dbReference type="AlphaFoldDB" id="A0AAV4QB50"/>
<sequence>MLIINYKIHLSCLSEEEEGKLLEELLEVGKLATSKKPVPFVSLLTPPSSQVIKIAMDRAYVRRSAREERTINRENFNLFVKSSVLLIMSL</sequence>
<accession>A0AAV4QB50</accession>
<evidence type="ECO:0000313" key="2">
    <source>
        <dbReference type="Proteomes" id="UP001054837"/>
    </source>
</evidence>